<feature type="transmembrane region" description="Helical" evidence="1">
    <location>
        <begin position="90"/>
        <end position="113"/>
    </location>
</feature>
<comment type="caution">
    <text evidence="2">The sequence shown here is derived from an EMBL/GenBank/DDBJ whole genome shotgun (WGS) entry which is preliminary data.</text>
</comment>
<dbReference type="EMBL" id="VSSQ01000109">
    <property type="protein sequence ID" value="MPL77729.1"/>
    <property type="molecule type" value="Genomic_DNA"/>
</dbReference>
<evidence type="ECO:0000256" key="1">
    <source>
        <dbReference type="SAM" id="Phobius"/>
    </source>
</evidence>
<feature type="transmembrane region" description="Helical" evidence="1">
    <location>
        <begin position="37"/>
        <end position="58"/>
    </location>
</feature>
<evidence type="ECO:0000313" key="2">
    <source>
        <dbReference type="EMBL" id="MPL77729.1"/>
    </source>
</evidence>
<feature type="transmembrane region" description="Helical" evidence="1">
    <location>
        <begin position="153"/>
        <end position="174"/>
    </location>
</feature>
<dbReference type="InterPro" id="IPR046283">
    <property type="entry name" value="DUF6320"/>
</dbReference>
<sequence length="182" mass="20212">MKYLFSDLTMWVISICVFAAVFICIICNLAITHTVGWLVYPVCSLLFGWLVLMPVLYYKKRGLKVSLGIITALLLPFLLVLDQFNGAAEWFLPIGVPIAATGIIFMWALYGLLMRQRSIWFTLPAIVFLSGLVCICIDQIIKNALGEAGFPWGYLVASITSLVAIIISALGFVLKKRSVQTE</sequence>
<reference evidence="2" key="1">
    <citation type="submission" date="2019-08" db="EMBL/GenBank/DDBJ databases">
        <authorList>
            <person name="Kucharzyk K."/>
            <person name="Murdoch R.W."/>
            <person name="Higgins S."/>
            <person name="Loffler F."/>
        </authorList>
    </citation>
    <scope>NUCLEOTIDE SEQUENCE</scope>
</reference>
<feature type="transmembrane region" description="Helical" evidence="1">
    <location>
        <begin position="12"/>
        <end position="31"/>
    </location>
</feature>
<feature type="transmembrane region" description="Helical" evidence="1">
    <location>
        <begin position="65"/>
        <end position="84"/>
    </location>
</feature>
<protein>
    <submittedName>
        <fullName evidence="2">Uncharacterized protein</fullName>
    </submittedName>
</protein>
<dbReference type="Pfam" id="PF19845">
    <property type="entry name" value="DUF6320"/>
    <property type="match status" value="1"/>
</dbReference>
<gene>
    <name evidence="2" type="ORF">SDC9_23586</name>
</gene>
<feature type="transmembrane region" description="Helical" evidence="1">
    <location>
        <begin position="120"/>
        <end position="141"/>
    </location>
</feature>
<name>A0A644UFT8_9ZZZZ</name>
<accession>A0A644UFT8</accession>
<keyword evidence="1" id="KW-0472">Membrane</keyword>
<dbReference type="AlphaFoldDB" id="A0A644UFT8"/>
<proteinExistence type="predicted"/>
<keyword evidence="1" id="KW-0812">Transmembrane</keyword>
<keyword evidence="1" id="KW-1133">Transmembrane helix</keyword>
<organism evidence="2">
    <name type="scientific">bioreactor metagenome</name>
    <dbReference type="NCBI Taxonomy" id="1076179"/>
    <lineage>
        <taxon>unclassified sequences</taxon>
        <taxon>metagenomes</taxon>
        <taxon>ecological metagenomes</taxon>
    </lineage>
</organism>